<dbReference type="PANTHER" id="PTHR43806:SF11">
    <property type="entry name" value="CEREVISIN-RELATED"/>
    <property type="match status" value="1"/>
</dbReference>
<keyword evidence="4 5" id="KW-0720">Serine protease</keyword>
<evidence type="ECO:0000313" key="9">
    <source>
        <dbReference type="Proteomes" id="UP000297394"/>
    </source>
</evidence>
<dbReference type="InterPro" id="IPR000209">
    <property type="entry name" value="Peptidase_S8/S53_dom"/>
</dbReference>
<organism evidence="7 9">
    <name type="scientific">Leptospira bourretii</name>
    <dbReference type="NCBI Taxonomy" id="2484962"/>
    <lineage>
        <taxon>Bacteria</taxon>
        <taxon>Pseudomonadati</taxon>
        <taxon>Spirochaetota</taxon>
        <taxon>Spirochaetia</taxon>
        <taxon>Leptospirales</taxon>
        <taxon>Leptospiraceae</taxon>
        <taxon>Leptospira</taxon>
    </lineage>
</organism>
<name>A0A4R9IJ67_9LEPT</name>
<comment type="similarity">
    <text evidence="1 5">Belongs to the peptidase S8 family.</text>
</comment>
<feature type="active site" description="Charge relay system" evidence="5">
    <location>
        <position position="227"/>
    </location>
</feature>
<dbReference type="GO" id="GO:0004252">
    <property type="term" value="F:serine-type endopeptidase activity"/>
    <property type="evidence" value="ECO:0007669"/>
    <property type="project" value="UniProtKB-UniRule"/>
</dbReference>
<evidence type="ECO:0000313" key="8">
    <source>
        <dbReference type="EMBL" id="TGK89217.1"/>
    </source>
</evidence>
<dbReference type="Pfam" id="PF00082">
    <property type="entry name" value="Peptidase_S8"/>
    <property type="match status" value="1"/>
</dbReference>
<evidence type="ECO:0000256" key="1">
    <source>
        <dbReference type="ARBA" id="ARBA00011073"/>
    </source>
</evidence>
<keyword evidence="3 5" id="KW-0378">Hydrolase</keyword>
<dbReference type="InterPro" id="IPR034074">
    <property type="entry name" value="Y4bN_pept_dom"/>
</dbReference>
<dbReference type="PROSITE" id="PS51892">
    <property type="entry name" value="SUBTILASE"/>
    <property type="match status" value="1"/>
</dbReference>
<dbReference type="InterPro" id="IPR036852">
    <property type="entry name" value="Peptidase_S8/S53_dom_sf"/>
</dbReference>
<keyword evidence="10" id="KW-1185">Reference proteome</keyword>
<feature type="domain" description="Peptidase S8/S53" evidence="6">
    <location>
        <begin position="221"/>
        <end position="554"/>
    </location>
</feature>
<gene>
    <name evidence="7" type="ORF">EHQ23_05210</name>
    <name evidence="8" type="ORF">EHQ26_17735</name>
</gene>
<evidence type="ECO:0000313" key="10">
    <source>
        <dbReference type="Proteomes" id="UP000297918"/>
    </source>
</evidence>
<dbReference type="EMBL" id="RQFM01000010">
    <property type="protein sequence ID" value="TGK88586.1"/>
    <property type="molecule type" value="Genomic_DNA"/>
</dbReference>
<sequence>MEFDSLRSFGIEVLSVEDDGLVIGASTEGFDFESLKDKITNFLSQEGKFKDTAAKLWDINSGKKWRLDYILSKELNEKWEELKDDQIYTVDLSVSCAVYITNVVTQDKEESDEKFQIRLSAWRKRKELLEIQRDAMESERFDQLATMVQVYGGSFLSSMIGLDDSFCVRIEINGAGLKDIVFNYPYLFEVNEYDPYSIELGSAEGDNVGELEFIEPDETSPTICVIDSGIQENHKFLEKAIQKHLSKSFLPSDPSTVDGVKNGGHGTRVAGSVLFGNQIPKSGKHQFIAKLANARVLDQTNSMPRELYPPALMKAVQSHYEKDCKVFQLSINSRKSVRQVHMSDWASTIDQLNYETDSLFVISTGNINRETNFLDINNPSVKQHLIQGRQYPKYFQEQSAKIANPSQSAFSLTVGSICLNDFDDPDWKSFGKLNEPSAFTRSGPGIWGMVKPDVVEYGGDYVQEKNSSPNLITKEITSPETVRSTASAMSAIGRDKVGTSFSAPKVTHTIARILNQWPNASSLFIRSLVAQSARWPDVELPLSLNEKLELFGYGLPSLDRALENSQSRITFYTEGKISPKQAKVYKIAIPEELNRPGDSFDYLIEVSLAYKARIRRTRRGTKSYVSSWADWVSGHLWETDQQFQERVLQYASTSVENAEKLKTEPIKWFIREQSDWGIVKGFKRNDSTLQKSWANLKSYQLPEHLSIAVVGHAGWEKDVYKEEIPYCLMVSIECLHPEVKVYEKIRIHNETQIEIEV</sequence>
<dbReference type="PRINTS" id="PR00723">
    <property type="entry name" value="SUBTILISIN"/>
</dbReference>
<dbReference type="GO" id="GO:0006508">
    <property type="term" value="P:proteolysis"/>
    <property type="evidence" value="ECO:0007669"/>
    <property type="project" value="UniProtKB-KW"/>
</dbReference>
<dbReference type="Proteomes" id="UP000297394">
    <property type="component" value="Unassembled WGS sequence"/>
</dbReference>
<keyword evidence="2 5" id="KW-0645">Protease</keyword>
<dbReference type="Proteomes" id="UP000297918">
    <property type="component" value="Unassembled WGS sequence"/>
</dbReference>
<feature type="active site" description="Charge relay system" evidence="5">
    <location>
        <position position="265"/>
    </location>
</feature>
<dbReference type="InterPro" id="IPR050131">
    <property type="entry name" value="Peptidase_S8_subtilisin-like"/>
</dbReference>
<dbReference type="OrthoDB" id="9759014at2"/>
<evidence type="ECO:0000313" key="7">
    <source>
        <dbReference type="EMBL" id="TGK88586.1"/>
    </source>
</evidence>
<dbReference type="InterPro" id="IPR015500">
    <property type="entry name" value="Peptidase_S8_subtilisin-rel"/>
</dbReference>
<dbReference type="EMBL" id="RQFL01000031">
    <property type="protein sequence ID" value="TGK89217.1"/>
    <property type="molecule type" value="Genomic_DNA"/>
</dbReference>
<evidence type="ECO:0000256" key="3">
    <source>
        <dbReference type="ARBA" id="ARBA00022801"/>
    </source>
</evidence>
<evidence type="ECO:0000259" key="6">
    <source>
        <dbReference type="Pfam" id="PF00082"/>
    </source>
</evidence>
<dbReference type="PANTHER" id="PTHR43806">
    <property type="entry name" value="PEPTIDASE S8"/>
    <property type="match status" value="1"/>
</dbReference>
<protein>
    <submittedName>
        <fullName evidence="7">Peptidase S8</fullName>
    </submittedName>
</protein>
<dbReference type="CDD" id="cd04847">
    <property type="entry name" value="Peptidases_S8_Subtilisin_like_2"/>
    <property type="match status" value="1"/>
</dbReference>
<comment type="caution">
    <text evidence="7">The sequence shown here is derived from an EMBL/GenBank/DDBJ whole genome shotgun (WGS) entry which is preliminary data.</text>
</comment>
<evidence type="ECO:0000256" key="4">
    <source>
        <dbReference type="ARBA" id="ARBA00022825"/>
    </source>
</evidence>
<evidence type="ECO:0000256" key="2">
    <source>
        <dbReference type="ARBA" id="ARBA00022670"/>
    </source>
</evidence>
<reference evidence="8" key="1">
    <citation type="submission" date="2018-10" db="EMBL/GenBank/DDBJ databases">
        <authorList>
            <person name="Vincent A.T."/>
            <person name="Schiettekatte O."/>
            <person name="Bourhy P."/>
            <person name="Veyrier F.J."/>
            <person name="Picardeau M."/>
        </authorList>
    </citation>
    <scope>NUCLEOTIDE SEQUENCE</scope>
    <source>
        <strain evidence="8">201800281</strain>
    </source>
</reference>
<dbReference type="Gene3D" id="3.40.50.200">
    <property type="entry name" value="Peptidase S8/S53 domain"/>
    <property type="match status" value="1"/>
</dbReference>
<evidence type="ECO:0000256" key="5">
    <source>
        <dbReference type="PROSITE-ProRule" id="PRU01240"/>
    </source>
</evidence>
<proteinExistence type="inferred from homology"/>
<dbReference type="SUPFAM" id="SSF52743">
    <property type="entry name" value="Subtilisin-like"/>
    <property type="match status" value="1"/>
</dbReference>
<feature type="active site" description="Charge relay system" evidence="5">
    <location>
        <position position="500"/>
    </location>
</feature>
<dbReference type="AlphaFoldDB" id="A0A4R9IJ67"/>
<accession>A0A4R9IJ67</accession>
<reference evidence="7 9" key="2">
    <citation type="journal article" date="2019" name="PLoS Negl. Trop. Dis.">
        <title>Revisiting the worldwide diversity of Leptospira species in the environment.</title>
        <authorList>
            <person name="Vincent A.T."/>
            <person name="Schiettekatte O."/>
            <person name="Bourhy P."/>
            <person name="Veyrier F.J."/>
            <person name="Picardeau M."/>
        </authorList>
    </citation>
    <scope>NUCLEOTIDE SEQUENCE [LARGE SCALE GENOMIC DNA]</scope>
    <source>
        <strain evidence="7 9">201800280</strain>
        <strain evidence="8">201800281</strain>
    </source>
</reference>